<feature type="compositionally biased region" description="Low complexity" evidence="6">
    <location>
        <begin position="1"/>
        <end position="26"/>
    </location>
</feature>
<dbReference type="GO" id="GO:0009421">
    <property type="term" value="C:bacterial-type flagellum filament cap"/>
    <property type="evidence" value="ECO:0007669"/>
    <property type="project" value="InterPro"/>
</dbReference>
<evidence type="ECO:0000256" key="6">
    <source>
        <dbReference type="SAM" id="MobiDB-lite"/>
    </source>
</evidence>
<evidence type="ECO:0000313" key="10">
    <source>
        <dbReference type="Proteomes" id="UP000234881"/>
    </source>
</evidence>
<dbReference type="Pfam" id="PF02465">
    <property type="entry name" value="FliD_N"/>
    <property type="match status" value="1"/>
</dbReference>
<name>A0A2N5XPT3_9HYPH</name>
<proteinExistence type="inferred from homology"/>
<comment type="caution">
    <text evidence="9">The sequence shown here is derived from an EMBL/GenBank/DDBJ whole genome shotgun (WGS) entry which is preliminary data.</text>
</comment>
<dbReference type="GO" id="GO:0009424">
    <property type="term" value="C:bacterial-type flagellum hook"/>
    <property type="evidence" value="ECO:0007669"/>
    <property type="project" value="UniProtKB-UniRule"/>
</dbReference>
<feature type="domain" description="Flagellar hook-associated protein 2 C-terminal" evidence="8">
    <location>
        <begin position="254"/>
        <end position="548"/>
    </location>
</feature>
<keyword evidence="10" id="KW-1185">Reference proteome</keyword>
<feature type="region of interest" description="Disordered" evidence="6">
    <location>
        <begin position="1"/>
        <end position="28"/>
    </location>
</feature>
<dbReference type="InterPro" id="IPR040026">
    <property type="entry name" value="FliD"/>
</dbReference>
<comment type="subcellular location">
    <subcellularLocation>
        <location evidence="5">Secreted</location>
    </subcellularLocation>
    <subcellularLocation>
        <location evidence="5">Bacterial flagellum</location>
    </subcellularLocation>
</comment>
<evidence type="ECO:0000259" key="8">
    <source>
        <dbReference type="Pfam" id="PF07195"/>
    </source>
</evidence>
<evidence type="ECO:0000256" key="2">
    <source>
        <dbReference type="ARBA" id="ARBA00011255"/>
    </source>
</evidence>
<keyword evidence="9" id="KW-0969">Cilium</keyword>
<comment type="similarity">
    <text evidence="1 5">Belongs to the FliD family.</text>
</comment>
<evidence type="ECO:0000313" key="9">
    <source>
        <dbReference type="EMBL" id="PLW76447.1"/>
    </source>
</evidence>
<sequence length="567" mass="60169">MTTVDTTSTSTTSTLTSSSISTSTSSDDTDWDALVEVAVAQKQLPADTIEVKIAENETEIEAYETMQGLLQDITSSLDIIRGTDDSLTENDDIFSVREAYTTANGDVDASSAVVITADDGADIQTYDLKILQLAKAQKVASESQSSETDAIGMAGTFSLQLDGGDELAADAVEIEVDSGMSLADIAEAINAESSLTGISASIIEVSSTEFKLVLNADDTGQDITMASVDGDDIGQSLGIVDAAGAFTNELQASQDSIFSIDGIEITRDTNTVDDVVDGVTFSLYQTTGEDDSISVEISQSLSEIKTSVQSIVDSYNAYREWALTQQETASGGGASDDAVLFGDGTLRNVNNAIADALSSMVDEDSMALLGLSYDNSNYLELDESVLNDALLNDLDGIESLLNFQMTSSSSDLVLLNRNGTMPSSLSLDVTVDEDGVLAGVSVDGDDSLFEVKGSRIVGAEGSDYEGITFVFTGSEDMTIDITTSTGIVENLYQAVSGYSDEDDGLITDIITSLEDENSNYEDSYEAIMSTVEDYRDRLITLYASYQEKISEAESSLDYLEALFNTGD</sequence>
<dbReference type="OrthoDB" id="9812018at2"/>
<keyword evidence="9" id="KW-0966">Cell projection</keyword>
<dbReference type="EMBL" id="PKUQ01000031">
    <property type="protein sequence ID" value="PLW76447.1"/>
    <property type="molecule type" value="Genomic_DNA"/>
</dbReference>
<keyword evidence="9" id="KW-0282">Flagellum</keyword>
<comment type="function">
    <text evidence="5">Required for morphogenesis and for the elongation of the flagellar filament by facilitating polymerization of the flagellin monomers at the tip of growing filament. Forms a capping structure, which prevents flagellin subunits (transported through the central channel of the flagellum) from leaking out without polymerization at the distal end.</text>
</comment>
<dbReference type="PANTHER" id="PTHR30288:SF0">
    <property type="entry name" value="FLAGELLAR HOOK-ASSOCIATED PROTEIN 2"/>
    <property type="match status" value="1"/>
</dbReference>
<protein>
    <recommendedName>
        <fullName evidence="5">Flagellar hook-associated protein 2</fullName>
        <shortName evidence="5">HAP2</shortName>
    </recommendedName>
    <alternativeName>
        <fullName evidence="5">Flagellar cap protein</fullName>
    </alternativeName>
</protein>
<dbReference type="AlphaFoldDB" id="A0A2N5XPT3"/>
<dbReference type="GO" id="GO:0007155">
    <property type="term" value="P:cell adhesion"/>
    <property type="evidence" value="ECO:0007669"/>
    <property type="project" value="InterPro"/>
</dbReference>
<dbReference type="PANTHER" id="PTHR30288">
    <property type="entry name" value="FLAGELLAR CAP/ASSEMBLY PROTEIN FLID"/>
    <property type="match status" value="1"/>
</dbReference>
<keyword evidence="4 5" id="KW-0975">Bacterial flagellum</keyword>
<evidence type="ECO:0000256" key="5">
    <source>
        <dbReference type="RuleBase" id="RU362066"/>
    </source>
</evidence>
<dbReference type="Pfam" id="PF07195">
    <property type="entry name" value="FliD_C"/>
    <property type="match status" value="1"/>
</dbReference>
<feature type="coiled-coil region" evidence="5">
    <location>
        <begin position="510"/>
        <end position="562"/>
    </location>
</feature>
<keyword evidence="3 5" id="KW-0175">Coiled coil</keyword>
<organism evidence="9 10">
    <name type="scientific">Cohaesibacter celericrescens</name>
    <dbReference type="NCBI Taxonomy" id="2067669"/>
    <lineage>
        <taxon>Bacteria</taxon>
        <taxon>Pseudomonadati</taxon>
        <taxon>Pseudomonadota</taxon>
        <taxon>Alphaproteobacteria</taxon>
        <taxon>Hyphomicrobiales</taxon>
        <taxon>Cohaesibacteraceae</taxon>
    </lineage>
</organism>
<dbReference type="Proteomes" id="UP000234881">
    <property type="component" value="Unassembled WGS sequence"/>
</dbReference>
<evidence type="ECO:0000256" key="3">
    <source>
        <dbReference type="ARBA" id="ARBA00023054"/>
    </source>
</evidence>
<feature type="domain" description="Flagellar hook-associated protein 2 N-terminal" evidence="7">
    <location>
        <begin position="29"/>
        <end position="137"/>
    </location>
</feature>
<dbReference type="GO" id="GO:0005576">
    <property type="term" value="C:extracellular region"/>
    <property type="evidence" value="ECO:0007669"/>
    <property type="project" value="UniProtKB-SubCell"/>
</dbReference>
<dbReference type="InterPro" id="IPR003481">
    <property type="entry name" value="FliD_N"/>
</dbReference>
<gene>
    <name evidence="9" type="ORF">C0081_16380</name>
</gene>
<keyword evidence="5" id="KW-0964">Secreted</keyword>
<dbReference type="Pfam" id="PF07196">
    <property type="entry name" value="Flagellin_IN"/>
    <property type="match status" value="1"/>
</dbReference>
<dbReference type="RefSeq" id="WP_101534882.1">
    <property type="nucleotide sequence ID" value="NZ_PKUQ01000031.1"/>
</dbReference>
<evidence type="ECO:0000256" key="4">
    <source>
        <dbReference type="ARBA" id="ARBA00023143"/>
    </source>
</evidence>
<comment type="subunit">
    <text evidence="2 5">Homopentamer.</text>
</comment>
<evidence type="ECO:0000256" key="1">
    <source>
        <dbReference type="ARBA" id="ARBA00009764"/>
    </source>
</evidence>
<evidence type="ECO:0000259" key="7">
    <source>
        <dbReference type="Pfam" id="PF02465"/>
    </source>
</evidence>
<reference evidence="9 10" key="1">
    <citation type="submission" date="2018-01" db="EMBL/GenBank/DDBJ databases">
        <title>The draft genome sequence of Cohaesibacter sp. H1304.</title>
        <authorList>
            <person name="Wang N.-N."/>
            <person name="Du Z.-J."/>
        </authorList>
    </citation>
    <scope>NUCLEOTIDE SEQUENCE [LARGE SCALE GENOMIC DNA]</scope>
    <source>
        <strain evidence="9 10">H1304</strain>
    </source>
</reference>
<dbReference type="GO" id="GO:0071973">
    <property type="term" value="P:bacterial-type flagellum-dependent cell motility"/>
    <property type="evidence" value="ECO:0007669"/>
    <property type="project" value="TreeGrafter"/>
</dbReference>
<dbReference type="InterPro" id="IPR010809">
    <property type="entry name" value="FliD_C"/>
</dbReference>
<dbReference type="InterPro" id="IPR010810">
    <property type="entry name" value="Flagellin_hook_IN_motif"/>
</dbReference>
<accession>A0A2N5XPT3</accession>